<evidence type="ECO:0000313" key="2">
    <source>
        <dbReference type="EMBL" id="TYS51176.1"/>
    </source>
</evidence>
<dbReference type="Gene3D" id="1.10.260.40">
    <property type="entry name" value="lambda repressor-like DNA-binding domains"/>
    <property type="match status" value="1"/>
</dbReference>
<evidence type="ECO:0000259" key="1">
    <source>
        <dbReference type="PROSITE" id="PS50943"/>
    </source>
</evidence>
<dbReference type="EMBL" id="VTER01000002">
    <property type="protein sequence ID" value="TYS51176.1"/>
    <property type="molecule type" value="Genomic_DNA"/>
</dbReference>
<proteinExistence type="predicted"/>
<protein>
    <submittedName>
        <fullName evidence="2">Helix-turn-helix transcriptional regulator</fullName>
    </submittedName>
</protein>
<evidence type="ECO:0000313" key="3">
    <source>
        <dbReference type="Proteomes" id="UP000322139"/>
    </source>
</evidence>
<name>A0A5D4RMT4_9BACI</name>
<dbReference type="InterPro" id="IPR010982">
    <property type="entry name" value="Lambda_DNA-bd_dom_sf"/>
</dbReference>
<reference evidence="2 3" key="1">
    <citation type="submission" date="2019-08" db="EMBL/GenBank/DDBJ databases">
        <title>Bacillus genomes from the desert of Cuatro Cienegas, Coahuila.</title>
        <authorList>
            <person name="Olmedo-Alvarez G."/>
        </authorList>
    </citation>
    <scope>NUCLEOTIDE SEQUENCE [LARGE SCALE GENOMIC DNA]</scope>
    <source>
        <strain evidence="2 3">CH446_14T</strain>
    </source>
</reference>
<accession>A0A5D4RMT4</accession>
<organism evidence="2 3">
    <name type="scientific">Bacillus infantis</name>
    <dbReference type="NCBI Taxonomy" id="324767"/>
    <lineage>
        <taxon>Bacteria</taxon>
        <taxon>Bacillati</taxon>
        <taxon>Bacillota</taxon>
        <taxon>Bacilli</taxon>
        <taxon>Bacillales</taxon>
        <taxon>Bacillaceae</taxon>
        <taxon>Bacillus</taxon>
    </lineage>
</organism>
<dbReference type="PROSITE" id="PS50943">
    <property type="entry name" value="HTH_CROC1"/>
    <property type="match status" value="1"/>
</dbReference>
<gene>
    <name evidence="2" type="ORF">FZD51_03815</name>
</gene>
<dbReference type="GO" id="GO:0003677">
    <property type="term" value="F:DNA binding"/>
    <property type="evidence" value="ECO:0007669"/>
    <property type="project" value="InterPro"/>
</dbReference>
<dbReference type="AlphaFoldDB" id="A0A5D4RMT4"/>
<dbReference type="SUPFAM" id="SSF47413">
    <property type="entry name" value="lambda repressor-like DNA-binding domains"/>
    <property type="match status" value="1"/>
</dbReference>
<dbReference type="CDD" id="cd00093">
    <property type="entry name" value="HTH_XRE"/>
    <property type="match status" value="1"/>
</dbReference>
<dbReference type="InterPro" id="IPR001387">
    <property type="entry name" value="Cro/C1-type_HTH"/>
</dbReference>
<dbReference type="RefSeq" id="WP_148973552.1">
    <property type="nucleotide sequence ID" value="NZ_VTER01000002.1"/>
</dbReference>
<dbReference type="Pfam" id="PF01381">
    <property type="entry name" value="HTH_3"/>
    <property type="match status" value="1"/>
</dbReference>
<dbReference type="SMART" id="SM00530">
    <property type="entry name" value="HTH_XRE"/>
    <property type="match status" value="1"/>
</dbReference>
<comment type="caution">
    <text evidence="2">The sequence shown here is derived from an EMBL/GenBank/DDBJ whole genome shotgun (WGS) entry which is preliminary data.</text>
</comment>
<dbReference type="Proteomes" id="UP000322139">
    <property type="component" value="Unassembled WGS sequence"/>
</dbReference>
<sequence length="122" mass="13859">MKLYALQRNIGENLLTFLRLNGYTKSSLSKLTGISRPTINQILEGQSPNPRIYEEQLKKITGALKLPLDYLINPPSNKPEKWQLPSTQYSDRSTTAKRSYIAQDLLDDLDELLTVAAFYIKG</sequence>
<feature type="domain" description="HTH cro/C1-type" evidence="1">
    <location>
        <begin position="21"/>
        <end position="71"/>
    </location>
</feature>